<keyword evidence="2" id="KW-1185">Reference proteome</keyword>
<evidence type="ECO:0000313" key="2">
    <source>
        <dbReference type="Proteomes" id="UP001054945"/>
    </source>
</evidence>
<sequence length="124" mass="14253">MKEIYEWYEFLIQNLTYAKDTCHLPIHAWNRKMTNPLSGREHKQIKGKVTNLLSRTAKLIRRVSALDFPSMWVAGVNFCHRISVVNRNAKEDNTVKQPVCFAGPASLYRICLGWDTPSLENSSS</sequence>
<organism evidence="1 2">
    <name type="scientific">Caerostris extrusa</name>
    <name type="common">Bark spider</name>
    <name type="synonym">Caerostris bankana</name>
    <dbReference type="NCBI Taxonomy" id="172846"/>
    <lineage>
        <taxon>Eukaryota</taxon>
        <taxon>Metazoa</taxon>
        <taxon>Ecdysozoa</taxon>
        <taxon>Arthropoda</taxon>
        <taxon>Chelicerata</taxon>
        <taxon>Arachnida</taxon>
        <taxon>Araneae</taxon>
        <taxon>Araneomorphae</taxon>
        <taxon>Entelegynae</taxon>
        <taxon>Araneoidea</taxon>
        <taxon>Araneidae</taxon>
        <taxon>Caerostris</taxon>
    </lineage>
</organism>
<comment type="caution">
    <text evidence="1">The sequence shown here is derived from an EMBL/GenBank/DDBJ whole genome shotgun (WGS) entry which is preliminary data.</text>
</comment>
<evidence type="ECO:0000313" key="1">
    <source>
        <dbReference type="EMBL" id="GIY70871.1"/>
    </source>
</evidence>
<proteinExistence type="predicted"/>
<accession>A0AAV4VL37</accession>
<dbReference type="EMBL" id="BPLR01014729">
    <property type="protein sequence ID" value="GIY70871.1"/>
    <property type="molecule type" value="Genomic_DNA"/>
</dbReference>
<gene>
    <name evidence="1" type="ORF">CEXT_169221</name>
</gene>
<reference evidence="1 2" key="1">
    <citation type="submission" date="2021-06" db="EMBL/GenBank/DDBJ databases">
        <title>Caerostris extrusa draft genome.</title>
        <authorList>
            <person name="Kono N."/>
            <person name="Arakawa K."/>
        </authorList>
    </citation>
    <scope>NUCLEOTIDE SEQUENCE [LARGE SCALE GENOMIC DNA]</scope>
</reference>
<protein>
    <submittedName>
        <fullName evidence="1">Uncharacterized protein</fullName>
    </submittedName>
</protein>
<dbReference type="Proteomes" id="UP001054945">
    <property type="component" value="Unassembled WGS sequence"/>
</dbReference>
<dbReference type="AlphaFoldDB" id="A0AAV4VL37"/>
<name>A0AAV4VL37_CAEEX</name>